<evidence type="ECO:0000313" key="3">
    <source>
        <dbReference type="Proteomes" id="UP000236594"/>
    </source>
</evidence>
<protein>
    <submittedName>
        <fullName evidence="2">Uncharacterized protein</fullName>
    </submittedName>
</protein>
<gene>
    <name evidence="2" type="ORF">C1631_006140</name>
</gene>
<dbReference type="EMBL" id="PPED02000001">
    <property type="protein sequence ID" value="PWN72177.1"/>
    <property type="molecule type" value="Genomic_DNA"/>
</dbReference>
<accession>A0A316XEP8</accession>
<dbReference type="Proteomes" id="UP000236594">
    <property type="component" value="Unassembled WGS sequence"/>
</dbReference>
<reference evidence="2 3" key="1">
    <citation type="submission" date="2018-04" db="EMBL/GenBank/DDBJ databases">
        <title>Draft Genome Sequence of Phosphate-Solubilizing Chryseobacterium sp. ISE14 that is a Biocontrol and Plant Growth-Promoting Rhizobacterium Isolated from Cucumber.</title>
        <authorList>
            <person name="Jeong J.-J."/>
            <person name="Sang M.K."/>
            <person name="Choi I.-G."/>
            <person name="Kim K.D."/>
        </authorList>
    </citation>
    <scope>NUCLEOTIDE SEQUENCE [LARGE SCALE GENOMIC DNA]</scope>
    <source>
        <strain evidence="2 3">ISE14</strain>
    </source>
</reference>
<evidence type="ECO:0000313" key="2">
    <source>
        <dbReference type="EMBL" id="PWN72177.1"/>
    </source>
</evidence>
<evidence type="ECO:0000256" key="1">
    <source>
        <dbReference type="SAM" id="Phobius"/>
    </source>
</evidence>
<feature type="transmembrane region" description="Helical" evidence="1">
    <location>
        <begin position="6"/>
        <end position="25"/>
    </location>
</feature>
<proteinExistence type="predicted"/>
<keyword evidence="3" id="KW-1185">Reference proteome</keyword>
<keyword evidence="1" id="KW-0472">Membrane</keyword>
<dbReference type="AlphaFoldDB" id="A0A316XEP8"/>
<organism evidence="2 3">
    <name type="scientific">Chryseobacterium phosphatilyticum</name>
    <dbReference type="NCBI Taxonomy" id="475075"/>
    <lineage>
        <taxon>Bacteria</taxon>
        <taxon>Pseudomonadati</taxon>
        <taxon>Bacteroidota</taxon>
        <taxon>Flavobacteriia</taxon>
        <taxon>Flavobacteriales</taxon>
        <taxon>Weeksellaceae</taxon>
        <taxon>Chryseobacterium group</taxon>
        <taxon>Chryseobacterium</taxon>
    </lineage>
</organism>
<name>A0A316XEP8_9FLAO</name>
<sequence>MSATFILISYIMKFNLLLIFSGNYGKKLMKKINIKSEKVPDSKFDSALQGLHYRKNPFV</sequence>
<comment type="caution">
    <text evidence="2">The sequence shown here is derived from an EMBL/GenBank/DDBJ whole genome shotgun (WGS) entry which is preliminary data.</text>
</comment>
<keyword evidence="1" id="KW-1133">Transmembrane helix</keyword>
<keyword evidence="1" id="KW-0812">Transmembrane</keyword>